<sequence length="110" mass="11752">MLQSVPFSIELRPARSVLVVRVCGEVDLLTAPKVQAVVTEAVGDGWDSIVVDFRPVTFMDSAGVHLLYALERLHDEGVSCRIIDGSPAVRDVLSLAGVSRVLPSADPALL</sequence>
<dbReference type="SUPFAM" id="SSF52091">
    <property type="entry name" value="SpoIIaa-like"/>
    <property type="match status" value="1"/>
</dbReference>
<proteinExistence type="inferred from homology"/>
<name>A0A6J4SQ89_9ACTN</name>
<comment type="similarity">
    <text evidence="1 2">Belongs to the anti-sigma-factor antagonist family.</text>
</comment>
<gene>
    <name evidence="4" type="ORF">AVDCRST_MAG53-1959</name>
</gene>
<dbReference type="InterPro" id="IPR036513">
    <property type="entry name" value="STAS_dom_sf"/>
</dbReference>
<organism evidence="4">
    <name type="scientific">uncultured Solirubrobacteraceae bacterium</name>
    <dbReference type="NCBI Taxonomy" id="1162706"/>
    <lineage>
        <taxon>Bacteria</taxon>
        <taxon>Bacillati</taxon>
        <taxon>Actinomycetota</taxon>
        <taxon>Thermoleophilia</taxon>
        <taxon>Solirubrobacterales</taxon>
        <taxon>Solirubrobacteraceae</taxon>
        <taxon>environmental samples</taxon>
    </lineage>
</organism>
<dbReference type="PANTHER" id="PTHR33495">
    <property type="entry name" value="ANTI-SIGMA FACTOR ANTAGONIST TM_1081-RELATED-RELATED"/>
    <property type="match status" value="1"/>
</dbReference>
<evidence type="ECO:0000256" key="1">
    <source>
        <dbReference type="ARBA" id="ARBA00009013"/>
    </source>
</evidence>
<dbReference type="EMBL" id="CADCVR010000064">
    <property type="protein sequence ID" value="CAA9500953.1"/>
    <property type="molecule type" value="Genomic_DNA"/>
</dbReference>
<evidence type="ECO:0000259" key="3">
    <source>
        <dbReference type="PROSITE" id="PS50801"/>
    </source>
</evidence>
<feature type="domain" description="STAS" evidence="3">
    <location>
        <begin position="7"/>
        <end position="110"/>
    </location>
</feature>
<dbReference type="InterPro" id="IPR002645">
    <property type="entry name" value="STAS_dom"/>
</dbReference>
<dbReference type="AlphaFoldDB" id="A0A6J4SQ89"/>
<dbReference type="CDD" id="cd07043">
    <property type="entry name" value="STAS_anti-anti-sigma_factors"/>
    <property type="match status" value="1"/>
</dbReference>
<evidence type="ECO:0000313" key="4">
    <source>
        <dbReference type="EMBL" id="CAA9500953.1"/>
    </source>
</evidence>
<evidence type="ECO:0000256" key="2">
    <source>
        <dbReference type="RuleBase" id="RU003749"/>
    </source>
</evidence>
<protein>
    <recommendedName>
        <fullName evidence="2">Anti-sigma factor antagonist</fullName>
    </recommendedName>
</protein>
<dbReference type="InterPro" id="IPR003658">
    <property type="entry name" value="Anti-sigma_ant"/>
</dbReference>
<dbReference type="Pfam" id="PF01740">
    <property type="entry name" value="STAS"/>
    <property type="match status" value="1"/>
</dbReference>
<dbReference type="PROSITE" id="PS50801">
    <property type="entry name" value="STAS"/>
    <property type="match status" value="1"/>
</dbReference>
<dbReference type="Gene3D" id="3.30.750.24">
    <property type="entry name" value="STAS domain"/>
    <property type="match status" value="1"/>
</dbReference>
<dbReference type="GO" id="GO:0043856">
    <property type="term" value="F:anti-sigma factor antagonist activity"/>
    <property type="evidence" value="ECO:0007669"/>
    <property type="project" value="InterPro"/>
</dbReference>
<reference evidence="4" key="1">
    <citation type="submission" date="2020-02" db="EMBL/GenBank/DDBJ databases">
        <authorList>
            <person name="Meier V. D."/>
        </authorList>
    </citation>
    <scope>NUCLEOTIDE SEQUENCE</scope>
    <source>
        <strain evidence="4">AVDCRST_MAG53</strain>
    </source>
</reference>
<dbReference type="NCBIfam" id="TIGR00377">
    <property type="entry name" value="ant_ant_sig"/>
    <property type="match status" value="1"/>
</dbReference>
<accession>A0A6J4SQ89</accession>
<dbReference type="PANTHER" id="PTHR33495:SF2">
    <property type="entry name" value="ANTI-SIGMA FACTOR ANTAGONIST TM_1081-RELATED"/>
    <property type="match status" value="1"/>
</dbReference>